<name>A0A846XMN9_9NOCA</name>
<proteinExistence type="predicted"/>
<comment type="caution">
    <text evidence="3">The sequence shown here is derived from an EMBL/GenBank/DDBJ whole genome shotgun (WGS) entry which is preliminary data.</text>
</comment>
<keyword evidence="4" id="KW-1185">Reference proteome</keyword>
<evidence type="ECO:0000256" key="2">
    <source>
        <dbReference type="SAM" id="Phobius"/>
    </source>
</evidence>
<feature type="transmembrane region" description="Helical" evidence="2">
    <location>
        <begin position="50"/>
        <end position="67"/>
    </location>
</feature>
<organism evidence="3 4">
    <name type="scientific">Nocardia speluncae</name>
    <dbReference type="NCBI Taxonomy" id="419477"/>
    <lineage>
        <taxon>Bacteria</taxon>
        <taxon>Bacillati</taxon>
        <taxon>Actinomycetota</taxon>
        <taxon>Actinomycetes</taxon>
        <taxon>Mycobacteriales</taxon>
        <taxon>Nocardiaceae</taxon>
        <taxon>Nocardia</taxon>
    </lineage>
</organism>
<sequence>MARHRMSARQQPRVNGHQFSAEHDGQPNRRGRVGPWAGAGRNGPIRIDRVTAVLAVITCLLLGAGVADISHSLVLAIMAAGAITAGIIVTLVILRPSC</sequence>
<gene>
    <name evidence="3" type="ORF">HGA13_18230</name>
</gene>
<dbReference type="AlphaFoldDB" id="A0A846XMN9"/>
<evidence type="ECO:0000313" key="4">
    <source>
        <dbReference type="Proteomes" id="UP000565715"/>
    </source>
</evidence>
<dbReference type="RefSeq" id="WP_157112835.1">
    <property type="nucleotide sequence ID" value="NZ_JAAXOO010000004.1"/>
</dbReference>
<feature type="transmembrane region" description="Helical" evidence="2">
    <location>
        <begin position="73"/>
        <end position="94"/>
    </location>
</feature>
<evidence type="ECO:0000313" key="3">
    <source>
        <dbReference type="EMBL" id="NKY34994.1"/>
    </source>
</evidence>
<keyword evidence="2" id="KW-1133">Transmembrane helix</keyword>
<keyword evidence="2" id="KW-0812">Transmembrane</keyword>
<keyword evidence="2" id="KW-0472">Membrane</keyword>
<dbReference type="Proteomes" id="UP000565715">
    <property type="component" value="Unassembled WGS sequence"/>
</dbReference>
<dbReference type="EMBL" id="JAAXOO010000004">
    <property type="protein sequence ID" value="NKY34994.1"/>
    <property type="molecule type" value="Genomic_DNA"/>
</dbReference>
<reference evidence="3 4" key="1">
    <citation type="submission" date="2020-04" db="EMBL/GenBank/DDBJ databases">
        <title>MicrobeNet Type strains.</title>
        <authorList>
            <person name="Nicholson A.C."/>
        </authorList>
    </citation>
    <scope>NUCLEOTIDE SEQUENCE [LARGE SCALE GENOMIC DNA]</scope>
    <source>
        <strain evidence="3 4">DSM 45078</strain>
    </source>
</reference>
<evidence type="ECO:0000256" key="1">
    <source>
        <dbReference type="SAM" id="MobiDB-lite"/>
    </source>
</evidence>
<feature type="region of interest" description="Disordered" evidence="1">
    <location>
        <begin position="1"/>
        <end position="37"/>
    </location>
</feature>
<accession>A0A846XMN9</accession>
<protein>
    <submittedName>
        <fullName evidence="3">Uncharacterized protein</fullName>
    </submittedName>
</protein>